<organism evidence="1 2">
    <name type="scientific">Massilia hydrophila</name>
    <dbReference type="NCBI Taxonomy" id="3044279"/>
    <lineage>
        <taxon>Bacteria</taxon>
        <taxon>Pseudomonadati</taxon>
        <taxon>Pseudomonadota</taxon>
        <taxon>Betaproteobacteria</taxon>
        <taxon>Burkholderiales</taxon>
        <taxon>Oxalobacteraceae</taxon>
        <taxon>Telluria group</taxon>
        <taxon>Massilia</taxon>
    </lineage>
</organism>
<proteinExistence type="predicted"/>
<reference evidence="1 2" key="1">
    <citation type="submission" date="2021-07" db="EMBL/GenBank/DDBJ databases">
        <title>Characterization of Violacein-producing bacteria and related species.</title>
        <authorList>
            <person name="Wilson H.S."/>
            <person name="De Leon M.E."/>
        </authorList>
    </citation>
    <scope>NUCLEOTIDE SEQUENCE [LARGE SCALE GENOMIC DNA]</scope>
    <source>
        <strain evidence="1 2">HSC-2F05</strain>
    </source>
</reference>
<dbReference type="CDD" id="cd14744">
    <property type="entry name" value="PAAR_CT_2"/>
    <property type="match status" value="1"/>
</dbReference>
<gene>
    <name evidence="1" type="ORF">LE190_04920</name>
</gene>
<dbReference type="RefSeq" id="WP_225237636.1">
    <property type="nucleotide sequence ID" value="NZ_JAHYBX010000001.1"/>
</dbReference>
<dbReference type="Gene3D" id="2.60.200.60">
    <property type="match status" value="1"/>
</dbReference>
<evidence type="ECO:0000313" key="1">
    <source>
        <dbReference type="EMBL" id="MCA1855267.1"/>
    </source>
</evidence>
<dbReference type="Pfam" id="PF05488">
    <property type="entry name" value="PAAR_motif"/>
    <property type="match status" value="1"/>
</dbReference>
<sequence>MSRVIRLGDATSHGGKVVGIKAPLVTVEGIGVARVGDACSCPIAGHDNCTIAEGDPHHVVDGVCVAYEGCKTTCGAVLIASTANLSRA</sequence>
<dbReference type="EMBL" id="JAHYBX010000001">
    <property type="protein sequence ID" value="MCA1855267.1"/>
    <property type="molecule type" value="Genomic_DNA"/>
</dbReference>
<dbReference type="InterPro" id="IPR008727">
    <property type="entry name" value="PAAR_motif"/>
</dbReference>
<dbReference type="Proteomes" id="UP001198602">
    <property type="component" value="Unassembled WGS sequence"/>
</dbReference>
<accession>A0ABS7Y845</accession>
<keyword evidence="2" id="KW-1185">Reference proteome</keyword>
<evidence type="ECO:0000313" key="2">
    <source>
        <dbReference type="Proteomes" id="UP001198602"/>
    </source>
</evidence>
<comment type="caution">
    <text evidence="1">The sequence shown here is derived from an EMBL/GenBank/DDBJ whole genome shotgun (WGS) entry which is preliminary data.</text>
</comment>
<protein>
    <submittedName>
        <fullName evidence="1">PAAR domain-containing protein</fullName>
    </submittedName>
</protein>
<name>A0ABS7Y845_9BURK</name>